<dbReference type="Gene3D" id="3.40.140.10">
    <property type="entry name" value="Cytidine Deaminase, domain 2"/>
    <property type="match status" value="1"/>
</dbReference>
<evidence type="ECO:0000256" key="7">
    <source>
        <dbReference type="ARBA" id="ARBA00022723"/>
    </source>
</evidence>
<dbReference type="PANTHER" id="PTHR38011">
    <property type="entry name" value="DIHYDROFOLATE REDUCTASE FAMILY PROTEIN (AFU_ORTHOLOGUE AFUA_8G06820)"/>
    <property type="match status" value="1"/>
</dbReference>
<dbReference type="EMBL" id="JACWLN010000004">
    <property type="protein sequence ID" value="MBD1261224.1"/>
    <property type="molecule type" value="Genomic_DNA"/>
</dbReference>
<evidence type="ECO:0000313" key="20">
    <source>
        <dbReference type="Proteomes" id="UP000651837"/>
    </source>
</evidence>
<accession>A0A316DZH9</accession>
<feature type="binding site" evidence="14">
    <location>
        <position position="205"/>
    </location>
    <ligand>
        <name>NADP(+)</name>
        <dbReference type="ChEBI" id="CHEBI:58349"/>
    </ligand>
</feature>
<gene>
    <name evidence="17" type="primary">ribD</name>
    <name evidence="17" type="ORF">HZY62_11530</name>
    <name evidence="18" type="ORF">LX92_02100</name>
</gene>
<evidence type="ECO:0000259" key="16">
    <source>
        <dbReference type="PROSITE" id="PS51747"/>
    </source>
</evidence>
<keyword evidence="7 12" id="KW-0479">Metal-binding</keyword>
<comment type="catalytic activity">
    <reaction evidence="12">
        <text>2,5-diamino-6-hydroxy-4-(5-phosphoribosylamino)-pyrimidine + H2O + H(+) = 5-amino-6-(5-phospho-D-ribosylamino)uracil + NH4(+)</text>
        <dbReference type="Rhea" id="RHEA:21868"/>
        <dbReference type="ChEBI" id="CHEBI:15377"/>
        <dbReference type="ChEBI" id="CHEBI:15378"/>
        <dbReference type="ChEBI" id="CHEBI:28938"/>
        <dbReference type="ChEBI" id="CHEBI:58453"/>
        <dbReference type="ChEBI" id="CHEBI:58614"/>
        <dbReference type="EC" id="3.5.4.26"/>
    </reaction>
</comment>
<dbReference type="Pfam" id="PF01872">
    <property type="entry name" value="RibD_C"/>
    <property type="match status" value="1"/>
</dbReference>
<dbReference type="PANTHER" id="PTHR38011:SF7">
    <property type="entry name" value="2,5-DIAMINO-6-RIBOSYLAMINO-4(3H)-PYRIMIDINONE 5'-PHOSPHATE REDUCTASE"/>
    <property type="match status" value="1"/>
</dbReference>
<dbReference type="GO" id="GO:0016740">
    <property type="term" value="F:transferase activity"/>
    <property type="evidence" value="ECO:0007669"/>
    <property type="project" value="UniProtKB-KW"/>
</dbReference>
<dbReference type="SUPFAM" id="SSF53927">
    <property type="entry name" value="Cytidine deaminase-like"/>
    <property type="match status" value="1"/>
</dbReference>
<feature type="binding site" evidence="15">
    <location>
        <position position="87"/>
    </location>
    <ligand>
        <name>Zn(2+)</name>
        <dbReference type="ChEBI" id="CHEBI:29105"/>
        <note>catalytic</note>
    </ligand>
</feature>
<dbReference type="CDD" id="cd01284">
    <property type="entry name" value="Riboflavin_deaminase-reductase"/>
    <property type="match status" value="1"/>
</dbReference>
<comment type="similarity">
    <text evidence="5 12">In the C-terminal section; belongs to the HTP reductase family.</text>
</comment>
<evidence type="ECO:0000256" key="12">
    <source>
        <dbReference type="PIRNR" id="PIRNR006769"/>
    </source>
</evidence>
<dbReference type="InterPro" id="IPR002125">
    <property type="entry name" value="CMP_dCMP_dom"/>
</dbReference>
<evidence type="ECO:0000313" key="18">
    <source>
        <dbReference type="EMBL" id="PWK23534.1"/>
    </source>
</evidence>
<feature type="binding site" evidence="15">
    <location>
        <position position="51"/>
    </location>
    <ligand>
        <name>Zn(2+)</name>
        <dbReference type="ChEBI" id="CHEBI:29105"/>
        <note>catalytic</note>
    </ligand>
</feature>
<feature type="binding site" evidence="14">
    <location>
        <position position="293"/>
    </location>
    <ligand>
        <name>substrate</name>
    </ligand>
</feature>
<keyword evidence="12 17" id="KW-0378">Hydrolase</keyword>
<reference evidence="17 20" key="2">
    <citation type="submission" date="2020-07" db="EMBL/GenBank/DDBJ databases">
        <title>The draft genome sequence of Maribacter polysiphoniae KCTC 22021.</title>
        <authorList>
            <person name="Mu L."/>
        </authorList>
    </citation>
    <scope>NUCLEOTIDE SEQUENCE [LARGE SCALE GENOMIC DNA]</scope>
    <source>
        <strain evidence="17 20">KCTC 22021</strain>
    </source>
</reference>
<evidence type="ECO:0000256" key="4">
    <source>
        <dbReference type="ARBA" id="ARBA00005259"/>
    </source>
</evidence>
<evidence type="ECO:0000256" key="8">
    <source>
        <dbReference type="ARBA" id="ARBA00022833"/>
    </source>
</evidence>
<dbReference type="InterPro" id="IPR050765">
    <property type="entry name" value="Riboflavin_Biosynth_HTPR"/>
</dbReference>
<dbReference type="NCBIfam" id="TIGR00326">
    <property type="entry name" value="eubact_ribD"/>
    <property type="match status" value="1"/>
</dbReference>
<evidence type="ECO:0000256" key="15">
    <source>
        <dbReference type="PIRSR" id="PIRSR006769-3"/>
    </source>
</evidence>
<feature type="binding site" evidence="15">
    <location>
        <position position="78"/>
    </location>
    <ligand>
        <name>Zn(2+)</name>
        <dbReference type="ChEBI" id="CHEBI:29105"/>
        <note>catalytic</note>
    </ligand>
</feature>
<dbReference type="Pfam" id="PF00383">
    <property type="entry name" value="dCMP_cyt_deam_1"/>
    <property type="match status" value="1"/>
</dbReference>
<evidence type="ECO:0000256" key="6">
    <source>
        <dbReference type="ARBA" id="ARBA00022619"/>
    </source>
</evidence>
<name>A0A316DZH9_9FLAO</name>
<comment type="cofactor">
    <cofactor evidence="12 15">
        <name>Zn(2+)</name>
        <dbReference type="ChEBI" id="CHEBI:29105"/>
    </cofactor>
    <text evidence="12 15">Binds 1 zinc ion.</text>
</comment>
<comment type="pathway">
    <text evidence="3 12">Cofactor biosynthesis; riboflavin biosynthesis; 5-amino-6-(D-ribitylamino)uracil from GTP: step 3/4.</text>
</comment>
<feature type="active site" description="Proton donor" evidence="13">
    <location>
        <position position="53"/>
    </location>
</feature>
<dbReference type="InterPro" id="IPR004794">
    <property type="entry name" value="Eubact_RibD"/>
</dbReference>
<dbReference type="GO" id="GO:0009231">
    <property type="term" value="P:riboflavin biosynthetic process"/>
    <property type="evidence" value="ECO:0007669"/>
    <property type="project" value="UniProtKB-UniPathway"/>
</dbReference>
<evidence type="ECO:0000313" key="19">
    <source>
        <dbReference type="Proteomes" id="UP000245667"/>
    </source>
</evidence>
<feature type="binding site" evidence="14">
    <location>
        <position position="157"/>
    </location>
    <ligand>
        <name>NADP(+)</name>
        <dbReference type="ChEBI" id="CHEBI:58349"/>
    </ligand>
</feature>
<dbReference type="InterPro" id="IPR024072">
    <property type="entry name" value="DHFR-like_dom_sf"/>
</dbReference>
<dbReference type="SUPFAM" id="SSF53597">
    <property type="entry name" value="Dihydrofolate reductase-like"/>
    <property type="match status" value="1"/>
</dbReference>
<dbReference type="GO" id="GO:0008835">
    <property type="term" value="F:diaminohydroxyphosphoribosylaminopyrimidine deaminase activity"/>
    <property type="evidence" value="ECO:0007669"/>
    <property type="project" value="UniProtKB-EC"/>
</dbReference>
<proteinExistence type="inferred from homology"/>
<feature type="binding site" evidence="14">
    <location>
        <position position="213"/>
    </location>
    <ligand>
        <name>substrate</name>
    </ligand>
</feature>
<keyword evidence="10 12" id="KW-0560">Oxidoreductase</keyword>
<dbReference type="InterPro" id="IPR016192">
    <property type="entry name" value="APOBEC/CMP_deaminase_Zn-bd"/>
</dbReference>
<dbReference type="GO" id="GO:0008270">
    <property type="term" value="F:zinc ion binding"/>
    <property type="evidence" value="ECO:0007669"/>
    <property type="project" value="InterPro"/>
</dbReference>
<evidence type="ECO:0000256" key="5">
    <source>
        <dbReference type="ARBA" id="ARBA00007417"/>
    </source>
</evidence>
<dbReference type="GO" id="GO:0008703">
    <property type="term" value="F:5-amino-6-(5-phosphoribosylamino)uracil reductase activity"/>
    <property type="evidence" value="ECO:0007669"/>
    <property type="project" value="UniProtKB-EC"/>
</dbReference>
<evidence type="ECO:0000256" key="2">
    <source>
        <dbReference type="ARBA" id="ARBA00004882"/>
    </source>
</evidence>
<keyword evidence="8 12" id="KW-0862">Zinc</keyword>
<dbReference type="UniPathway" id="UPA00275">
    <property type="reaction ID" value="UER00401"/>
</dbReference>
<keyword evidence="9 12" id="KW-0521">NADP</keyword>
<dbReference type="EC" id="3.5.4.26" evidence="12"/>
<dbReference type="Proteomes" id="UP000245667">
    <property type="component" value="Unassembled WGS sequence"/>
</dbReference>
<comment type="pathway">
    <text evidence="2 12">Cofactor biosynthesis; riboflavin biosynthesis; 5-amino-6-(D-ribitylamino)uracil from GTP: step 2/4.</text>
</comment>
<feature type="binding site" evidence="14">
    <location>
        <position position="193"/>
    </location>
    <ligand>
        <name>substrate</name>
    </ligand>
</feature>
<evidence type="ECO:0000256" key="13">
    <source>
        <dbReference type="PIRSR" id="PIRSR006769-1"/>
    </source>
</evidence>
<dbReference type="InterPro" id="IPR016193">
    <property type="entry name" value="Cytidine_deaminase-like"/>
</dbReference>
<reference evidence="18 19" key="1">
    <citation type="submission" date="2018-05" db="EMBL/GenBank/DDBJ databases">
        <title>Genomic Encyclopedia of Archaeal and Bacterial Type Strains, Phase II (KMG-II): from individual species to whole genera.</title>
        <authorList>
            <person name="Goeker M."/>
        </authorList>
    </citation>
    <scope>NUCLEOTIDE SEQUENCE [LARGE SCALE GENOMIC DNA]</scope>
    <source>
        <strain evidence="18 19">DSM 23514</strain>
    </source>
</reference>
<evidence type="ECO:0000256" key="11">
    <source>
        <dbReference type="ARBA" id="ARBA00023268"/>
    </source>
</evidence>
<dbReference type="PROSITE" id="PS51747">
    <property type="entry name" value="CYT_DCMP_DEAMINASES_2"/>
    <property type="match status" value="1"/>
</dbReference>
<evidence type="ECO:0000256" key="3">
    <source>
        <dbReference type="ARBA" id="ARBA00004910"/>
    </source>
</evidence>
<dbReference type="AlphaFoldDB" id="A0A316DZH9"/>
<dbReference type="PIRSF" id="PIRSF006769">
    <property type="entry name" value="RibD"/>
    <property type="match status" value="1"/>
</dbReference>
<sequence length="350" mass="39434">MSIDPIFMERALQLAKNGLGVTAPNPMVGAVIVQGNRIIGEGYTSAYGGPHAEVNAINSVTDKSLLSKSTLYVTLEPCSHYGKTPPCADLIVKHKIPNVVIGTVDPHDKVKGKGVARLKESGCNVTVGILEDACREHHKRFMTFHQKQRPYIILKWAETKDGFMAPLASKRNGKTEPYWISNHYSRQLVHKWRSEEQAILVGTNTVTEDNPKLNVREWFGKSPIRVILDRNLRIQGEYHIFDQKVKTIIFTQIEDTAQWKKGVDYEVVDFSVNLPEQICQVLYKHNITSVLIEGGSQTLTSFISADLWDETRIFNGPNTFEKGLKAPKIMGKNPCFLNIDTDILNIYRND</sequence>
<dbReference type="Proteomes" id="UP000651837">
    <property type="component" value="Unassembled WGS sequence"/>
</dbReference>
<comment type="caution">
    <text evidence="18">The sequence shown here is derived from an EMBL/GenBank/DDBJ whole genome shotgun (WGS) entry which is preliminary data.</text>
</comment>
<comment type="catalytic activity">
    <reaction evidence="12">
        <text>5-amino-6-(5-phospho-D-ribitylamino)uracil + NADP(+) = 5-amino-6-(5-phospho-D-ribosylamino)uracil + NADPH + H(+)</text>
        <dbReference type="Rhea" id="RHEA:17845"/>
        <dbReference type="ChEBI" id="CHEBI:15378"/>
        <dbReference type="ChEBI" id="CHEBI:57783"/>
        <dbReference type="ChEBI" id="CHEBI:58349"/>
        <dbReference type="ChEBI" id="CHEBI:58421"/>
        <dbReference type="ChEBI" id="CHEBI:58453"/>
        <dbReference type="EC" id="1.1.1.193"/>
    </reaction>
</comment>
<feature type="binding site" evidence="14">
    <location>
        <position position="209"/>
    </location>
    <ligand>
        <name>NADP(+)</name>
        <dbReference type="ChEBI" id="CHEBI:58349"/>
    </ligand>
</feature>
<evidence type="ECO:0000256" key="14">
    <source>
        <dbReference type="PIRSR" id="PIRSR006769-2"/>
    </source>
</evidence>
<dbReference type="OrthoDB" id="9800865at2"/>
<evidence type="ECO:0000313" key="17">
    <source>
        <dbReference type="EMBL" id="MBD1261224.1"/>
    </source>
</evidence>
<dbReference type="PROSITE" id="PS00903">
    <property type="entry name" value="CYT_DCMP_DEAMINASES_1"/>
    <property type="match status" value="1"/>
</dbReference>
<keyword evidence="17" id="KW-0808">Transferase</keyword>
<feature type="domain" description="CMP/dCMP-type deaminase" evidence="16">
    <location>
        <begin position="2"/>
        <end position="126"/>
    </location>
</feature>
<feature type="binding site" evidence="14">
    <location>
        <begin position="295"/>
        <end position="301"/>
    </location>
    <ligand>
        <name>NADP(+)</name>
        <dbReference type="ChEBI" id="CHEBI:58349"/>
    </ligand>
</feature>
<organism evidence="18 19">
    <name type="scientific">Maribacter polysiphoniae</name>
    <dbReference type="NCBI Taxonomy" id="429344"/>
    <lineage>
        <taxon>Bacteria</taxon>
        <taxon>Pseudomonadati</taxon>
        <taxon>Bacteroidota</taxon>
        <taxon>Flavobacteriia</taxon>
        <taxon>Flavobacteriales</taxon>
        <taxon>Flavobacteriaceae</taxon>
        <taxon>Maribacter</taxon>
    </lineage>
</organism>
<evidence type="ECO:0000256" key="10">
    <source>
        <dbReference type="ARBA" id="ARBA00023002"/>
    </source>
</evidence>
<dbReference type="Gene3D" id="3.40.430.10">
    <property type="entry name" value="Dihydrofolate Reductase, subunit A"/>
    <property type="match status" value="1"/>
</dbReference>
<dbReference type="EMBL" id="QGGQ01000004">
    <property type="protein sequence ID" value="PWK23534.1"/>
    <property type="molecule type" value="Genomic_DNA"/>
</dbReference>
<evidence type="ECO:0000256" key="1">
    <source>
        <dbReference type="ARBA" id="ARBA00002151"/>
    </source>
</evidence>
<dbReference type="EC" id="1.1.1.193" evidence="12"/>
<keyword evidence="6 12" id="KW-0686">Riboflavin biosynthesis</keyword>
<dbReference type="InterPro" id="IPR002734">
    <property type="entry name" value="RibDG_C"/>
</dbReference>
<keyword evidence="11" id="KW-0511">Multifunctional enzyme</keyword>
<comment type="similarity">
    <text evidence="4 12">In the N-terminal section; belongs to the cytidine and deoxycytidylate deaminase family.</text>
</comment>
<evidence type="ECO:0000256" key="9">
    <source>
        <dbReference type="ARBA" id="ARBA00022857"/>
    </source>
</evidence>
<feature type="binding site" evidence="14">
    <location>
        <position position="179"/>
    </location>
    <ligand>
        <name>NADP(+)</name>
        <dbReference type="ChEBI" id="CHEBI:58349"/>
    </ligand>
</feature>
<feature type="binding site" evidence="14">
    <location>
        <position position="216"/>
    </location>
    <ligand>
        <name>substrate</name>
    </ligand>
</feature>
<protein>
    <recommendedName>
        <fullName evidence="12">Riboflavin biosynthesis protein RibD</fullName>
    </recommendedName>
    <domain>
        <recommendedName>
            <fullName evidence="12">Diaminohydroxyphosphoribosylaminopyrimidine deaminase</fullName>
            <shortName evidence="12">DRAP deaminase</shortName>
            <ecNumber evidence="12">3.5.4.26</ecNumber>
        </recommendedName>
        <alternativeName>
            <fullName evidence="12">Riboflavin-specific deaminase</fullName>
        </alternativeName>
    </domain>
    <domain>
        <recommendedName>
            <fullName evidence="12">5-amino-6-(5-phosphoribosylamino)uracil reductase</fullName>
            <ecNumber evidence="12">1.1.1.193</ecNumber>
        </recommendedName>
        <alternativeName>
            <fullName evidence="12">HTP reductase</fullName>
        </alternativeName>
    </domain>
</protein>
<comment type="function">
    <text evidence="1 12">Converts 2,5-diamino-6-(ribosylamino)-4(3h)-pyrimidinone 5'-phosphate into 5-amino-6-(ribosylamino)-2,4(1h,3h)-pyrimidinedione 5'-phosphate.</text>
</comment>
<keyword evidence="20" id="KW-1185">Reference proteome</keyword>